<name>A0A9X0UF41_9PROT</name>
<accession>A0A9X0UF41</accession>
<organism evidence="2 3">
    <name type="scientific">Siccirubricoccus deserti</name>
    <dbReference type="NCBI Taxonomy" id="2013562"/>
    <lineage>
        <taxon>Bacteria</taxon>
        <taxon>Pseudomonadati</taxon>
        <taxon>Pseudomonadota</taxon>
        <taxon>Alphaproteobacteria</taxon>
        <taxon>Acetobacterales</taxon>
        <taxon>Roseomonadaceae</taxon>
        <taxon>Siccirubricoccus</taxon>
    </lineage>
</organism>
<proteinExistence type="predicted"/>
<feature type="region of interest" description="Disordered" evidence="1">
    <location>
        <begin position="62"/>
        <end position="83"/>
    </location>
</feature>
<sequence>MRQDTDQTAWRRHGAGLAAAEAAMTSQPPHAQHTVEHADISHPAQGASATPSLWFSMAARWIGSGKTAPPPPHSLPMTECGAA</sequence>
<comment type="caution">
    <text evidence="2">The sequence shown here is derived from an EMBL/GenBank/DDBJ whole genome shotgun (WGS) entry which is preliminary data.</text>
</comment>
<keyword evidence="3" id="KW-1185">Reference proteome</keyword>
<dbReference type="Proteomes" id="UP000600101">
    <property type="component" value="Unassembled WGS sequence"/>
</dbReference>
<dbReference type="RefSeq" id="WP_186772292.1">
    <property type="nucleotide sequence ID" value="NZ_JACOMF010000030.1"/>
</dbReference>
<reference evidence="2" key="1">
    <citation type="submission" date="2020-08" db="EMBL/GenBank/DDBJ databases">
        <authorList>
            <person name="Hu Y."/>
            <person name="Nguyen S.V."/>
            <person name="Li F."/>
            <person name="Fanning S."/>
        </authorList>
    </citation>
    <scope>NUCLEOTIDE SEQUENCE</scope>
    <source>
        <strain evidence="2">SYSU D8009</strain>
    </source>
</reference>
<protein>
    <submittedName>
        <fullName evidence="2">Uncharacterized protein</fullName>
    </submittedName>
</protein>
<gene>
    <name evidence="2" type="ORF">H7965_19670</name>
</gene>
<evidence type="ECO:0000313" key="2">
    <source>
        <dbReference type="EMBL" id="MBC4017531.1"/>
    </source>
</evidence>
<dbReference type="AlphaFoldDB" id="A0A9X0UF41"/>
<feature type="region of interest" description="Disordered" evidence="1">
    <location>
        <begin position="1"/>
        <end position="48"/>
    </location>
</feature>
<evidence type="ECO:0000256" key="1">
    <source>
        <dbReference type="SAM" id="MobiDB-lite"/>
    </source>
</evidence>
<evidence type="ECO:0000313" key="3">
    <source>
        <dbReference type="Proteomes" id="UP000600101"/>
    </source>
</evidence>
<dbReference type="EMBL" id="JACOMF010000030">
    <property type="protein sequence ID" value="MBC4017531.1"/>
    <property type="molecule type" value="Genomic_DNA"/>
</dbReference>